<dbReference type="Proteomes" id="UP000008021">
    <property type="component" value="Chromosome 10"/>
</dbReference>
<organism evidence="2">
    <name type="scientific">Oryza meridionalis</name>
    <dbReference type="NCBI Taxonomy" id="40149"/>
    <lineage>
        <taxon>Eukaryota</taxon>
        <taxon>Viridiplantae</taxon>
        <taxon>Streptophyta</taxon>
        <taxon>Embryophyta</taxon>
        <taxon>Tracheophyta</taxon>
        <taxon>Spermatophyta</taxon>
        <taxon>Magnoliopsida</taxon>
        <taxon>Liliopsida</taxon>
        <taxon>Poales</taxon>
        <taxon>Poaceae</taxon>
        <taxon>BOP clade</taxon>
        <taxon>Oryzoideae</taxon>
        <taxon>Oryzeae</taxon>
        <taxon>Oryzinae</taxon>
        <taxon>Oryza</taxon>
    </lineage>
</organism>
<dbReference type="EnsemblPlants" id="OMERI10G03700.1">
    <property type="protein sequence ID" value="OMERI10G03700.1"/>
    <property type="gene ID" value="OMERI10G03700"/>
</dbReference>
<feature type="compositionally biased region" description="Basic and acidic residues" evidence="1">
    <location>
        <begin position="96"/>
        <end position="107"/>
    </location>
</feature>
<evidence type="ECO:0000256" key="1">
    <source>
        <dbReference type="SAM" id="MobiDB-lite"/>
    </source>
</evidence>
<dbReference type="AlphaFoldDB" id="A0A0E0EWF6"/>
<sequence>MNKPKLSAEADDDGALAREVFNHCSLRLGHLLPPAHRCHSGWGIPLWEQHQLAPKLHIHELVAAGHGSRRCTAGGLGGEAARRDGRADRCGRWEGEAERRMREEKRRAWQMGERAAQ</sequence>
<protein>
    <submittedName>
        <fullName evidence="2">Uncharacterized protein</fullName>
    </submittedName>
</protein>
<accession>A0A0E0EWF6</accession>
<dbReference type="Gramene" id="OMERI10G03700.1">
    <property type="protein sequence ID" value="OMERI10G03700.1"/>
    <property type="gene ID" value="OMERI10G03700"/>
</dbReference>
<reference evidence="2" key="1">
    <citation type="submission" date="2015-04" db="UniProtKB">
        <authorList>
            <consortium name="EnsemblPlants"/>
        </authorList>
    </citation>
    <scope>IDENTIFICATION</scope>
</reference>
<dbReference type="HOGENOM" id="CLU_2088655_0_0_1"/>
<proteinExistence type="predicted"/>
<evidence type="ECO:0000313" key="2">
    <source>
        <dbReference type="EnsemblPlants" id="OMERI10G03700.1"/>
    </source>
</evidence>
<keyword evidence="3" id="KW-1185">Reference proteome</keyword>
<reference evidence="2" key="2">
    <citation type="submission" date="2018-05" db="EMBL/GenBank/DDBJ databases">
        <title>OmerRS3 (Oryza meridionalis Reference Sequence Version 3).</title>
        <authorList>
            <person name="Zhang J."/>
            <person name="Kudrna D."/>
            <person name="Lee S."/>
            <person name="Talag J."/>
            <person name="Welchert J."/>
            <person name="Wing R.A."/>
        </authorList>
    </citation>
    <scope>NUCLEOTIDE SEQUENCE [LARGE SCALE GENOMIC DNA]</scope>
    <source>
        <strain evidence="2">cv. OR44</strain>
    </source>
</reference>
<name>A0A0E0EWF6_9ORYZ</name>
<feature type="region of interest" description="Disordered" evidence="1">
    <location>
        <begin position="96"/>
        <end position="117"/>
    </location>
</feature>
<evidence type="ECO:0000313" key="3">
    <source>
        <dbReference type="Proteomes" id="UP000008021"/>
    </source>
</evidence>